<dbReference type="AlphaFoldDB" id="A0A9D1FF15"/>
<accession>A0A9D1FF15</accession>
<evidence type="ECO:0000313" key="3">
    <source>
        <dbReference type="Proteomes" id="UP000824001"/>
    </source>
</evidence>
<organism evidence="2 3">
    <name type="scientific">Candidatus Scatomorpha merdipullorum</name>
    <dbReference type="NCBI Taxonomy" id="2840927"/>
    <lineage>
        <taxon>Bacteria</taxon>
        <taxon>Bacillati</taxon>
        <taxon>Bacillota</taxon>
        <taxon>Clostridia</taxon>
        <taxon>Eubacteriales</taxon>
        <taxon>Candidatus Scatomorpha</taxon>
    </lineage>
</organism>
<dbReference type="Gene3D" id="3.40.630.30">
    <property type="match status" value="1"/>
</dbReference>
<name>A0A9D1FF15_9FIRM</name>
<reference evidence="2" key="1">
    <citation type="submission" date="2020-10" db="EMBL/GenBank/DDBJ databases">
        <authorList>
            <person name="Gilroy R."/>
        </authorList>
    </citation>
    <scope>NUCLEOTIDE SEQUENCE</scope>
    <source>
        <strain evidence="2">ChiHjej10B9-9673</strain>
    </source>
</reference>
<dbReference type="InterPro" id="IPR016181">
    <property type="entry name" value="Acyl_CoA_acyltransferase"/>
</dbReference>
<dbReference type="EMBL" id="DVJK01000197">
    <property type="protein sequence ID" value="HIS67301.1"/>
    <property type="molecule type" value="Genomic_DNA"/>
</dbReference>
<evidence type="ECO:0000259" key="1">
    <source>
        <dbReference type="PROSITE" id="PS51186"/>
    </source>
</evidence>
<feature type="domain" description="N-acetyltransferase" evidence="1">
    <location>
        <begin position="4"/>
        <end position="152"/>
    </location>
</feature>
<dbReference type="PROSITE" id="PS51186">
    <property type="entry name" value="GNAT"/>
    <property type="match status" value="1"/>
</dbReference>
<dbReference type="SUPFAM" id="SSF55729">
    <property type="entry name" value="Acyl-CoA N-acyltransferases (Nat)"/>
    <property type="match status" value="1"/>
</dbReference>
<protein>
    <submittedName>
        <fullName evidence="2">GNAT family N-acetyltransferase</fullName>
    </submittedName>
</protein>
<dbReference type="GO" id="GO:0016747">
    <property type="term" value="F:acyltransferase activity, transferring groups other than amino-acyl groups"/>
    <property type="evidence" value="ECO:0007669"/>
    <property type="project" value="InterPro"/>
</dbReference>
<dbReference type="Proteomes" id="UP000824001">
    <property type="component" value="Unassembled WGS sequence"/>
</dbReference>
<sequence length="190" mass="22076">MPVYHIERGGHADMHRVYPMLCFDFHDWERPLEFECQRALLRGAELLLLKDQQNAECGYALMLKNRLSGYVLLGWLSVYPHIRGGGIGGEFLRLIREYYARWEGILLEVTEYPALEKARKLNAFYKRNGYADVNCRYFLGGRETQLMYLPLAGARDIAPVIKSVVRSVYECMYCERALANLVRIEKDEDA</sequence>
<proteinExistence type="predicted"/>
<evidence type="ECO:0000313" key="2">
    <source>
        <dbReference type="EMBL" id="HIS67301.1"/>
    </source>
</evidence>
<dbReference type="InterPro" id="IPR000182">
    <property type="entry name" value="GNAT_dom"/>
</dbReference>
<dbReference type="Pfam" id="PF13508">
    <property type="entry name" value="Acetyltransf_7"/>
    <property type="match status" value="1"/>
</dbReference>
<gene>
    <name evidence="2" type="ORF">IAC18_07025</name>
</gene>
<reference evidence="2" key="2">
    <citation type="journal article" date="2021" name="PeerJ">
        <title>Extensive microbial diversity within the chicken gut microbiome revealed by metagenomics and culture.</title>
        <authorList>
            <person name="Gilroy R."/>
            <person name="Ravi A."/>
            <person name="Getino M."/>
            <person name="Pursley I."/>
            <person name="Horton D.L."/>
            <person name="Alikhan N.F."/>
            <person name="Baker D."/>
            <person name="Gharbi K."/>
            <person name="Hall N."/>
            <person name="Watson M."/>
            <person name="Adriaenssens E.M."/>
            <person name="Foster-Nyarko E."/>
            <person name="Jarju S."/>
            <person name="Secka A."/>
            <person name="Antonio M."/>
            <person name="Oren A."/>
            <person name="Chaudhuri R.R."/>
            <person name="La Ragione R."/>
            <person name="Hildebrand F."/>
            <person name="Pallen M.J."/>
        </authorList>
    </citation>
    <scope>NUCLEOTIDE SEQUENCE</scope>
    <source>
        <strain evidence="2">ChiHjej10B9-9673</strain>
    </source>
</reference>
<comment type="caution">
    <text evidence="2">The sequence shown here is derived from an EMBL/GenBank/DDBJ whole genome shotgun (WGS) entry which is preliminary data.</text>
</comment>